<dbReference type="Gene3D" id="1.10.630.10">
    <property type="entry name" value="Cytochrome P450"/>
    <property type="match status" value="1"/>
</dbReference>
<dbReference type="InterPro" id="IPR036396">
    <property type="entry name" value="Cyt_P450_sf"/>
</dbReference>
<protein>
    <submittedName>
        <fullName evidence="1">Uncharacterized protein</fullName>
    </submittedName>
</protein>
<evidence type="ECO:0000313" key="1">
    <source>
        <dbReference type="EMBL" id="NMG19645.1"/>
    </source>
</evidence>
<gene>
    <name evidence="1" type="ORF">DP116_09295</name>
</gene>
<accession>A0ABX1P5K1</accession>
<comment type="caution">
    <text evidence="1">The sequence shown here is derived from an EMBL/GenBank/DDBJ whole genome shotgun (WGS) entry which is preliminary data.</text>
</comment>
<dbReference type="RefSeq" id="WP_169154916.1">
    <property type="nucleotide sequence ID" value="NZ_CAWPJE010000014.1"/>
</dbReference>
<dbReference type="EMBL" id="QMEB01000053">
    <property type="protein sequence ID" value="NMG19645.1"/>
    <property type="molecule type" value="Genomic_DNA"/>
</dbReference>
<proteinExistence type="predicted"/>
<name>A0ABX1P5K1_9CYAN</name>
<sequence>MNRLVNRRNALFLVPNWLTTFSHLRFRKAVKQLDQIVYNIINQRRTSEENQGTFLDLLTQVAGYQVEIHHNGSDYLAPKRGAAQTVELSARGAQHERSLNAYNKVAVTLPATAPQA</sequence>
<dbReference type="Proteomes" id="UP000718564">
    <property type="component" value="Unassembled WGS sequence"/>
</dbReference>
<organism evidence="1 2">
    <name type="scientific">Brasilonema bromeliae SPC951</name>
    <dbReference type="NCBI Taxonomy" id="385972"/>
    <lineage>
        <taxon>Bacteria</taxon>
        <taxon>Bacillati</taxon>
        <taxon>Cyanobacteriota</taxon>
        <taxon>Cyanophyceae</taxon>
        <taxon>Nostocales</taxon>
        <taxon>Scytonemataceae</taxon>
        <taxon>Brasilonema</taxon>
        <taxon>Bromeliae group (in: Brasilonema)</taxon>
    </lineage>
</organism>
<keyword evidence="2" id="KW-1185">Reference proteome</keyword>
<evidence type="ECO:0000313" key="2">
    <source>
        <dbReference type="Proteomes" id="UP000718564"/>
    </source>
</evidence>
<reference evidence="1 2" key="1">
    <citation type="submission" date="2018-06" db="EMBL/GenBank/DDBJ databases">
        <title>Comparative genomics of Brasilonema spp. strains.</title>
        <authorList>
            <person name="Alvarenga D.O."/>
            <person name="Fiore M.F."/>
            <person name="Varani A.M."/>
        </authorList>
    </citation>
    <scope>NUCLEOTIDE SEQUENCE [LARGE SCALE GENOMIC DNA]</scope>
    <source>
        <strain evidence="1 2">SPC951</strain>
    </source>
</reference>